<reference evidence="1" key="1">
    <citation type="journal article" date="2020" name="Cell">
        <title>Large-Scale Comparative Analyses of Tick Genomes Elucidate Their Genetic Diversity and Vector Capacities.</title>
        <authorList>
            <consortium name="Tick Genome and Microbiome Consortium (TIGMIC)"/>
            <person name="Jia N."/>
            <person name="Wang J."/>
            <person name="Shi W."/>
            <person name="Du L."/>
            <person name="Sun Y."/>
            <person name="Zhan W."/>
            <person name="Jiang J.F."/>
            <person name="Wang Q."/>
            <person name="Zhang B."/>
            <person name="Ji P."/>
            <person name="Bell-Sakyi L."/>
            <person name="Cui X.M."/>
            <person name="Yuan T.T."/>
            <person name="Jiang B.G."/>
            <person name="Yang W.F."/>
            <person name="Lam T.T."/>
            <person name="Chang Q.C."/>
            <person name="Ding S.J."/>
            <person name="Wang X.J."/>
            <person name="Zhu J.G."/>
            <person name="Ruan X.D."/>
            <person name="Zhao L."/>
            <person name="Wei J.T."/>
            <person name="Ye R.Z."/>
            <person name="Que T.C."/>
            <person name="Du C.H."/>
            <person name="Zhou Y.H."/>
            <person name="Cheng J.X."/>
            <person name="Dai P.F."/>
            <person name="Guo W.B."/>
            <person name="Han X.H."/>
            <person name="Huang E.J."/>
            <person name="Li L.F."/>
            <person name="Wei W."/>
            <person name="Gao Y.C."/>
            <person name="Liu J.Z."/>
            <person name="Shao H.Z."/>
            <person name="Wang X."/>
            <person name="Wang C.C."/>
            <person name="Yang T.C."/>
            <person name="Huo Q.B."/>
            <person name="Li W."/>
            <person name="Chen H.Y."/>
            <person name="Chen S.E."/>
            <person name="Zhou L.G."/>
            <person name="Ni X.B."/>
            <person name="Tian J.H."/>
            <person name="Sheng Y."/>
            <person name="Liu T."/>
            <person name="Pan Y.S."/>
            <person name="Xia L.Y."/>
            <person name="Li J."/>
            <person name="Zhao F."/>
            <person name="Cao W.C."/>
        </authorList>
    </citation>
    <scope>NUCLEOTIDE SEQUENCE</scope>
    <source>
        <strain evidence="1">Rmic-2018</strain>
    </source>
</reference>
<evidence type="ECO:0000313" key="2">
    <source>
        <dbReference type="Proteomes" id="UP000821866"/>
    </source>
</evidence>
<dbReference type="EMBL" id="JABSTU010000001">
    <property type="protein sequence ID" value="KAH8041735.1"/>
    <property type="molecule type" value="Genomic_DNA"/>
</dbReference>
<dbReference type="Proteomes" id="UP000821866">
    <property type="component" value="Chromosome 1"/>
</dbReference>
<accession>A0A9J6F5F7</accession>
<dbReference type="AlphaFoldDB" id="A0A9J6F5F7"/>
<name>A0A9J6F5F7_RHIMP</name>
<organism evidence="1 2">
    <name type="scientific">Rhipicephalus microplus</name>
    <name type="common">Cattle tick</name>
    <name type="synonym">Boophilus microplus</name>
    <dbReference type="NCBI Taxonomy" id="6941"/>
    <lineage>
        <taxon>Eukaryota</taxon>
        <taxon>Metazoa</taxon>
        <taxon>Ecdysozoa</taxon>
        <taxon>Arthropoda</taxon>
        <taxon>Chelicerata</taxon>
        <taxon>Arachnida</taxon>
        <taxon>Acari</taxon>
        <taxon>Parasitiformes</taxon>
        <taxon>Ixodida</taxon>
        <taxon>Ixodoidea</taxon>
        <taxon>Ixodidae</taxon>
        <taxon>Rhipicephalinae</taxon>
        <taxon>Rhipicephalus</taxon>
        <taxon>Boophilus</taxon>
    </lineage>
</organism>
<gene>
    <name evidence="1" type="ORF">HPB51_017555</name>
</gene>
<evidence type="ECO:0000313" key="1">
    <source>
        <dbReference type="EMBL" id="KAH8041735.1"/>
    </source>
</evidence>
<keyword evidence="2" id="KW-1185">Reference proteome</keyword>
<reference evidence="1" key="2">
    <citation type="submission" date="2021-09" db="EMBL/GenBank/DDBJ databases">
        <authorList>
            <person name="Jia N."/>
            <person name="Wang J."/>
            <person name="Shi W."/>
            <person name="Du L."/>
            <person name="Sun Y."/>
            <person name="Zhan W."/>
            <person name="Jiang J."/>
            <person name="Wang Q."/>
            <person name="Zhang B."/>
            <person name="Ji P."/>
            <person name="Sakyi L.B."/>
            <person name="Cui X."/>
            <person name="Yuan T."/>
            <person name="Jiang B."/>
            <person name="Yang W."/>
            <person name="Lam T.T.-Y."/>
            <person name="Chang Q."/>
            <person name="Ding S."/>
            <person name="Wang X."/>
            <person name="Zhu J."/>
            <person name="Ruan X."/>
            <person name="Zhao L."/>
            <person name="Wei J."/>
            <person name="Que T."/>
            <person name="Du C."/>
            <person name="Cheng J."/>
            <person name="Dai P."/>
            <person name="Han X."/>
            <person name="Huang E."/>
            <person name="Gao Y."/>
            <person name="Liu J."/>
            <person name="Shao H."/>
            <person name="Ye R."/>
            <person name="Li L."/>
            <person name="Wei W."/>
            <person name="Wang X."/>
            <person name="Wang C."/>
            <person name="Huo Q."/>
            <person name="Li W."/>
            <person name="Guo W."/>
            <person name="Chen H."/>
            <person name="Chen S."/>
            <person name="Zhou L."/>
            <person name="Zhou L."/>
            <person name="Ni X."/>
            <person name="Tian J."/>
            <person name="Zhou Y."/>
            <person name="Sheng Y."/>
            <person name="Liu T."/>
            <person name="Pan Y."/>
            <person name="Xia L."/>
            <person name="Li J."/>
            <person name="Zhao F."/>
            <person name="Cao W."/>
        </authorList>
    </citation>
    <scope>NUCLEOTIDE SEQUENCE</scope>
    <source>
        <strain evidence="1">Rmic-2018</strain>
        <tissue evidence="1">Larvae</tissue>
    </source>
</reference>
<sequence length="167" mass="18553">MGTEISCLHSQLVQLRFLECPLPLKLLFVTVSPVCQLSVSLQQLYFELGRLLLLISQVLLGISEQLLPSALRRCGLVAKEIPRHCVLAQIRAVTVVLPHQPPSPVAQHLITAEQRISDQCCTTANKLCDHDPRAEALQPHFDSPLPQFPISCLAFEEFKVALELNSI</sequence>
<proteinExistence type="predicted"/>
<protein>
    <submittedName>
        <fullName evidence="1">Uncharacterized protein</fullName>
    </submittedName>
</protein>
<comment type="caution">
    <text evidence="1">The sequence shown here is derived from an EMBL/GenBank/DDBJ whole genome shotgun (WGS) entry which is preliminary data.</text>
</comment>